<evidence type="ECO:0000313" key="2">
    <source>
        <dbReference type="EMBL" id="MBB6218870.1"/>
    </source>
</evidence>
<comment type="caution">
    <text evidence="2">The sequence shown here is derived from an EMBL/GenBank/DDBJ whole genome shotgun (WGS) entry which is preliminary data.</text>
</comment>
<keyword evidence="1" id="KW-0812">Transmembrane</keyword>
<evidence type="ECO:0000313" key="3">
    <source>
        <dbReference type="Proteomes" id="UP000579281"/>
    </source>
</evidence>
<sequence>MEKADNKNFLILKKVSVTFFLYINVYITTGYMMKFF</sequence>
<keyword evidence="1" id="KW-0472">Membrane</keyword>
<organism evidence="2 3">
    <name type="scientific">Anaerosolibacter carboniphilus</name>
    <dbReference type="NCBI Taxonomy" id="1417629"/>
    <lineage>
        <taxon>Bacteria</taxon>
        <taxon>Bacillati</taxon>
        <taxon>Bacillota</taxon>
        <taxon>Clostridia</taxon>
        <taxon>Peptostreptococcales</taxon>
        <taxon>Thermotaleaceae</taxon>
        <taxon>Anaerosolibacter</taxon>
    </lineage>
</organism>
<dbReference type="AlphaFoldDB" id="A0A841L3X3"/>
<accession>A0A841L3X3</accession>
<dbReference type="EMBL" id="JACHEN010000053">
    <property type="protein sequence ID" value="MBB6218870.1"/>
    <property type="molecule type" value="Genomic_DNA"/>
</dbReference>
<reference evidence="2 3" key="1">
    <citation type="submission" date="2020-08" db="EMBL/GenBank/DDBJ databases">
        <title>Genomic Encyclopedia of Type Strains, Phase IV (KMG-IV): sequencing the most valuable type-strain genomes for metagenomic binning, comparative biology and taxonomic classification.</title>
        <authorList>
            <person name="Goeker M."/>
        </authorList>
    </citation>
    <scope>NUCLEOTIDE SEQUENCE [LARGE SCALE GENOMIC DNA]</scope>
    <source>
        <strain evidence="2 3">DSM 103526</strain>
    </source>
</reference>
<gene>
    <name evidence="2" type="ORF">HNQ80_005045</name>
</gene>
<evidence type="ECO:0000256" key="1">
    <source>
        <dbReference type="SAM" id="Phobius"/>
    </source>
</evidence>
<name>A0A841L3X3_9FIRM</name>
<dbReference type="Proteomes" id="UP000579281">
    <property type="component" value="Unassembled WGS sequence"/>
</dbReference>
<keyword evidence="1" id="KW-1133">Transmembrane helix</keyword>
<proteinExistence type="predicted"/>
<feature type="transmembrane region" description="Helical" evidence="1">
    <location>
        <begin position="12"/>
        <end position="33"/>
    </location>
</feature>
<keyword evidence="3" id="KW-1185">Reference proteome</keyword>
<protein>
    <submittedName>
        <fullName evidence="2">Uncharacterized protein</fullName>
    </submittedName>
</protein>